<name>A0A3N0EDA0_9ACTN</name>
<dbReference type="GO" id="GO:0047617">
    <property type="term" value="F:fatty acyl-CoA hydrolase activity"/>
    <property type="evidence" value="ECO:0007669"/>
    <property type="project" value="TreeGrafter"/>
</dbReference>
<dbReference type="PANTHER" id="PTHR31793">
    <property type="entry name" value="4-HYDROXYBENZOYL-COA THIOESTERASE FAMILY MEMBER"/>
    <property type="match status" value="1"/>
</dbReference>
<dbReference type="InterPro" id="IPR050563">
    <property type="entry name" value="4-hydroxybenzoyl-CoA_TE"/>
</dbReference>
<dbReference type="CDD" id="cd00586">
    <property type="entry name" value="4HBT"/>
    <property type="match status" value="1"/>
</dbReference>
<dbReference type="Pfam" id="PF13279">
    <property type="entry name" value="4HBT_2"/>
    <property type="match status" value="1"/>
</dbReference>
<keyword evidence="2" id="KW-1185">Reference proteome</keyword>
<dbReference type="RefSeq" id="WP_123200602.1">
    <property type="nucleotide sequence ID" value="NZ_RJMB01000005.1"/>
</dbReference>
<organism evidence="1 2">
    <name type="scientific">Halostreptopolyspora alba</name>
    <dbReference type="NCBI Taxonomy" id="2487137"/>
    <lineage>
        <taxon>Bacteria</taxon>
        <taxon>Bacillati</taxon>
        <taxon>Actinomycetota</taxon>
        <taxon>Actinomycetes</taxon>
        <taxon>Streptosporangiales</taxon>
        <taxon>Nocardiopsidaceae</taxon>
        <taxon>Halostreptopolyspora</taxon>
    </lineage>
</organism>
<gene>
    <name evidence="1" type="ORF">EFW17_07650</name>
</gene>
<evidence type="ECO:0000313" key="2">
    <source>
        <dbReference type="Proteomes" id="UP000269198"/>
    </source>
</evidence>
<reference evidence="1 2" key="1">
    <citation type="submission" date="2018-11" db="EMBL/GenBank/DDBJ databases">
        <title>The genome draft of YIM 96095.</title>
        <authorList>
            <person name="Tang S.-K."/>
            <person name="Chunyu W.-X."/>
            <person name="Feng Y.-Z."/>
        </authorList>
    </citation>
    <scope>NUCLEOTIDE SEQUENCE [LARGE SCALE GENOMIC DNA]</scope>
    <source>
        <strain evidence="1 2">YIM 96095</strain>
    </source>
</reference>
<dbReference type="AlphaFoldDB" id="A0A3N0EDA0"/>
<dbReference type="Proteomes" id="UP000269198">
    <property type="component" value="Unassembled WGS sequence"/>
</dbReference>
<dbReference type="InterPro" id="IPR029069">
    <property type="entry name" value="HotDog_dom_sf"/>
</dbReference>
<accession>A0A3N0EDA0</accession>
<dbReference type="OrthoDB" id="3683044at2"/>
<sequence length="140" mass="15447">MAEAFRTRLGVRAYELDTQGHLNGAVYHQYGDHARWECLRAAGISLDALLATGVGPVTLESTIRYHRELRGGDEVDVSCSFVWGDGKTFRVDQELRRPDGGLVAEITSTGGLMDLRERRLVADPGEHWRALASDPAVLNL</sequence>
<dbReference type="Gene3D" id="3.10.129.10">
    <property type="entry name" value="Hotdog Thioesterase"/>
    <property type="match status" value="1"/>
</dbReference>
<evidence type="ECO:0000313" key="1">
    <source>
        <dbReference type="EMBL" id="RNL85823.1"/>
    </source>
</evidence>
<dbReference type="SUPFAM" id="SSF54637">
    <property type="entry name" value="Thioesterase/thiol ester dehydrase-isomerase"/>
    <property type="match status" value="1"/>
</dbReference>
<dbReference type="EMBL" id="RJMB01000005">
    <property type="protein sequence ID" value="RNL85823.1"/>
    <property type="molecule type" value="Genomic_DNA"/>
</dbReference>
<proteinExistence type="predicted"/>
<dbReference type="PANTHER" id="PTHR31793:SF24">
    <property type="entry name" value="LONG-CHAIN ACYL-COA THIOESTERASE FADM"/>
    <property type="match status" value="1"/>
</dbReference>
<comment type="caution">
    <text evidence="1">The sequence shown here is derived from an EMBL/GenBank/DDBJ whole genome shotgun (WGS) entry which is preliminary data.</text>
</comment>
<protein>
    <submittedName>
        <fullName evidence="1">Acyl-CoA thioesterase</fullName>
    </submittedName>
</protein>